<feature type="compositionally biased region" description="Basic and acidic residues" evidence="2">
    <location>
        <begin position="18"/>
        <end position="31"/>
    </location>
</feature>
<sequence>MNTNFDTYNDLRPSSEVFDGRKSSSDYDKYGVEMQGQMDYPVSERKSKSRFQQFDEPHPEEHKPDEHKPEQTHQMLDEVKKLEDEIRKLEQAERASAAAKPPSTNTTIKANISFPLKWKQYRNLSEVDTMDLKYEVSGKDTLTVQIIFFIIFPSLLLILFLYLAITLYWTKYVTPRDIMERENGPKRPQRKKDRDRGNGTDDDFGISDYDTDEADEVPEPRTEQTMTLQTEKQSAKGENLEDNGCY</sequence>
<protein>
    <submittedName>
        <fullName evidence="4">Uncharacterized protein</fullName>
    </submittedName>
</protein>
<accession>A0A1D1V2Z7</accession>
<gene>
    <name evidence="4" type="primary">RvY_07659-1</name>
    <name evidence="4" type="synonym">RvY_07659.1</name>
    <name evidence="4" type="ORF">RvY_07659</name>
</gene>
<feature type="compositionally biased region" description="Polar residues" evidence="2">
    <location>
        <begin position="223"/>
        <end position="232"/>
    </location>
</feature>
<evidence type="ECO:0000256" key="3">
    <source>
        <dbReference type="SAM" id="Phobius"/>
    </source>
</evidence>
<keyword evidence="5" id="KW-1185">Reference proteome</keyword>
<name>A0A1D1V2Z7_RAMVA</name>
<feature type="region of interest" description="Disordered" evidence="2">
    <location>
        <begin position="1"/>
        <end position="72"/>
    </location>
</feature>
<organism evidence="4 5">
    <name type="scientific">Ramazzottius varieornatus</name>
    <name type="common">Water bear</name>
    <name type="synonym">Tardigrade</name>
    <dbReference type="NCBI Taxonomy" id="947166"/>
    <lineage>
        <taxon>Eukaryota</taxon>
        <taxon>Metazoa</taxon>
        <taxon>Ecdysozoa</taxon>
        <taxon>Tardigrada</taxon>
        <taxon>Eutardigrada</taxon>
        <taxon>Parachela</taxon>
        <taxon>Hypsibioidea</taxon>
        <taxon>Ramazzottiidae</taxon>
        <taxon>Ramazzottius</taxon>
    </lineage>
</organism>
<feature type="compositionally biased region" description="Basic and acidic residues" evidence="2">
    <location>
        <begin position="53"/>
        <end position="72"/>
    </location>
</feature>
<evidence type="ECO:0000256" key="2">
    <source>
        <dbReference type="SAM" id="MobiDB-lite"/>
    </source>
</evidence>
<feature type="region of interest" description="Disordered" evidence="2">
    <location>
        <begin position="180"/>
        <end position="246"/>
    </location>
</feature>
<keyword evidence="3" id="KW-0812">Transmembrane</keyword>
<evidence type="ECO:0000313" key="4">
    <source>
        <dbReference type="EMBL" id="GAU96174.1"/>
    </source>
</evidence>
<dbReference type="OrthoDB" id="10617277at2759"/>
<keyword evidence="1" id="KW-0175">Coiled coil</keyword>
<dbReference type="Proteomes" id="UP000186922">
    <property type="component" value="Unassembled WGS sequence"/>
</dbReference>
<feature type="compositionally biased region" description="Acidic residues" evidence="2">
    <location>
        <begin position="200"/>
        <end position="217"/>
    </location>
</feature>
<dbReference type="AlphaFoldDB" id="A0A1D1V2Z7"/>
<evidence type="ECO:0000256" key="1">
    <source>
        <dbReference type="SAM" id="Coils"/>
    </source>
</evidence>
<proteinExistence type="predicted"/>
<keyword evidence="3" id="KW-0472">Membrane</keyword>
<dbReference type="EMBL" id="BDGG01000003">
    <property type="protein sequence ID" value="GAU96174.1"/>
    <property type="molecule type" value="Genomic_DNA"/>
</dbReference>
<feature type="transmembrane region" description="Helical" evidence="3">
    <location>
        <begin position="146"/>
        <end position="169"/>
    </location>
</feature>
<comment type="caution">
    <text evidence="4">The sequence shown here is derived from an EMBL/GenBank/DDBJ whole genome shotgun (WGS) entry which is preliminary data.</text>
</comment>
<reference evidence="4 5" key="1">
    <citation type="journal article" date="2016" name="Nat. Commun.">
        <title>Extremotolerant tardigrade genome and improved radiotolerance of human cultured cells by tardigrade-unique protein.</title>
        <authorList>
            <person name="Hashimoto T."/>
            <person name="Horikawa D.D."/>
            <person name="Saito Y."/>
            <person name="Kuwahara H."/>
            <person name="Kozuka-Hata H."/>
            <person name="Shin-I T."/>
            <person name="Minakuchi Y."/>
            <person name="Ohishi K."/>
            <person name="Motoyama A."/>
            <person name="Aizu T."/>
            <person name="Enomoto A."/>
            <person name="Kondo K."/>
            <person name="Tanaka S."/>
            <person name="Hara Y."/>
            <person name="Koshikawa S."/>
            <person name="Sagara H."/>
            <person name="Miura T."/>
            <person name="Yokobori S."/>
            <person name="Miyagawa K."/>
            <person name="Suzuki Y."/>
            <person name="Kubo T."/>
            <person name="Oyama M."/>
            <person name="Kohara Y."/>
            <person name="Fujiyama A."/>
            <person name="Arakawa K."/>
            <person name="Katayama T."/>
            <person name="Toyoda A."/>
            <person name="Kunieda T."/>
        </authorList>
    </citation>
    <scope>NUCLEOTIDE SEQUENCE [LARGE SCALE GENOMIC DNA]</scope>
    <source>
        <strain evidence="4 5">YOKOZUNA-1</strain>
    </source>
</reference>
<evidence type="ECO:0000313" key="5">
    <source>
        <dbReference type="Proteomes" id="UP000186922"/>
    </source>
</evidence>
<keyword evidence="3" id="KW-1133">Transmembrane helix</keyword>
<feature type="coiled-coil region" evidence="1">
    <location>
        <begin position="72"/>
        <end position="99"/>
    </location>
</feature>